<dbReference type="InterPro" id="IPR031898">
    <property type="entry name" value="ZoocinA_TRD"/>
</dbReference>
<dbReference type="CDD" id="cd06583">
    <property type="entry name" value="PGRP"/>
    <property type="match status" value="1"/>
</dbReference>
<organism evidence="2 3">
    <name type="scientific">Leuconostoc pseudomesenteroides</name>
    <dbReference type="NCBI Taxonomy" id="33968"/>
    <lineage>
        <taxon>Bacteria</taxon>
        <taxon>Bacillati</taxon>
        <taxon>Bacillota</taxon>
        <taxon>Bacilli</taxon>
        <taxon>Lactobacillales</taxon>
        <taxon>Lactobacillaceae</taxon>
        <taxon>Leuconostoc</taxon>
    </lineage>
</organism>
<reference evidence="2 3" key="1">
    <citation type="submission" date="2019-06" db="EMBL/GenBank/DDBJ databases">
        <title>Genome analyses of bacteria isolated from kimchi.</title>
        <authorList>
            <person name="Lee S."/>
            <person name="Ahn S."/>
            <person name="Roh S."/>
        </authorList>
    </citation>
    <scope>NUCLEOTIDE SEQUENCE [LARGE SCALE GENOMIC DNA]</scope>
    <source>
        <strain evidence="2 3">CBA3630</strain>
    </source>
</reference>
<dbReference type="Gene3D" id="3.40.80.10">
    <property type="entry name" value="Peptidoglycan recognition protein-like"/>
    <property type="match status" value="1"/>
</dbReference>
<proteinExistence type="predicted"/>
<dbReference type="Pfam" id="PF01510">
    <property type="entry name" value="Amidase_2"/>
    <property type="match status" value="1"/>
</dbReference>
<evidence type="ECO:0000313" key="3">
    <source>
        <dbReference type="Proteomes" id="UP000321296"/>
    </source>
</evidence>
<evidence type="ECO:0000259" key="1">
    <source>
        <dbReference type="SMART" id="SM00644"/>
    </source>
</evidence>
<feature type="domain" description="N-acetylmuramoyl-L-alanine amidase" evidence="1">
    <location>
        <begin position="14"/>
        <end position="159"/>
    </location>
</feature>
<dbReference type="KEGG" id="lpse:FGL85_00965"/>
<dbReference type="SUPFAM" id="SSF55846">
    <property type="entry name" value="N-acetylmuramoyl-L-alanine amidase-like"/>
    <property type="match status" value="1"/>
</dbReference>
<protein>
    <submittedName>
        <fullName evidence="2">N-acetylmuramoyl-L-alanine amidase</fullName>
    </submittedName>
</protein>
<dbReference type="Pfam" id="PF16775">
    <property type="entry name" value="ZoocinA_TRD"/>
    <property type="match status" value="1"/>
</dbReference>
<dbReference type="InterPro" id="IPR002502">
    <property type="entry name" value="Amidase_domain"/>
</dbReference>
<dbReference type="EMBL" id="CP042383">
    <property type="protein sequence ID" value="QEA41206.1"/>
    <property type="molecule type" value="Genomic_DNA"/>
</dbReference>
<evidence type="ECO:0000313" key="2">
    <source>
        <dbReference type="EMBL" id="QEA41206.1"/>
    </source>
</evidence>
<dbReference type="SMART" id="SM00644">
    <property type="entry name" value="Ami_2"/>
    <property type="match status" value="1"/>
</dbReference>
<dbReference type="AlphaFoldDB" id="A0A5B8SX05"/>
<dbReference type="GO" id="GO:0008745">
    <property type="term" value="F:N-acetylmuramoyl-L-alanine amidase activity"/>
    <property type="evidence" value="ECO:0007669"/>
    <property type="project" value="InterPro"/>
</dbReference>
<dbReference type="InterPro" id="IPR036505">
    <property type="entry name" value="Amidase/PGRP_sf"/>
</dbReference>
<sequence length="319" mass="34778">MGYTIKSDIVVPNGYVYQQSALQPGFHQIHMHSTGNPTASVQNERDYLAGHYNAANYTHLVGITNGAVDIRQVMNTNGGAWDVGGDWNWETYAAIEFSEGSIKSQADFNKAYPAYIWLARYLAKQAGITYTIDNLNTIGIKSHNYASATGHGSDHVDPIPFLAKWGVSRDKFNRDLVNGVGNDTIVAPVVTPTSNTSSTSKPATNSSAIQQFKNAGNHFTNTKTFKVDKIAKVNGIWQMINYALAGGKDADWTNNGIPLDIVDNVTRGMAPTQVGDVMKFSRGYDNGTIDKYDTATNGVGIVFGKYGIIWFNADAFIKL</sequence>
<gene>
    <name evidence="2" type="ORF">FGL85_00965</name>
</gene>
<dbReference type="Proteomes" id="UP000321296">
    <property type="component" value="Chromosome"/>
</dbReference>
<accession>A0A5B8SX05</accession>
<name>A0A5B8SX05_LEUPS</name>
<dbReference type="InterPro" id="IPR038263">
    <property type="entry name" value="Lytic_exo_TRD_sf"/>
</dbReference>
<dbReference type="GO" id="GO:0009253">
    <property type="term" value="P:peptidoglycan catabolic process"/>
    <property type="evidence" value="ECO:0007669"/>
    <property type="project" value="InterPro"/>
</dbReference>
<dbReference type="RefSeq" id="WP_147651062.1">
    <property type="nucleotide sequence ID" value="NZ_CP042383.1"/>
</dbReference>
<dbReference type="Gene3D" id="2.40.50.670">
    <property type="match status" value="1"/>
</dbReference>